<keyword evidence="4" id="KW-1185">Reference proteome</keyword>
<dbReference type="GeneID" id="20528551"/>
<dbReference type="Proteomes" id="UP000030693">
    <property type="component" value="Unassembled WGS sequence"/>
</dbReference>
<sequence>MFRRLAASLLATLALCALAAHAAEWQITQPNVMTIAMGVSIPNDVIYVTGSDNGTGARIMRSFDNAATWEDIKPGNEISLMTLAMHHNPHTNTTTGIAAGIGMYQIFNGMAAAQDNGDTFETIGEPVFVAGYQASGVTPSGTIGVVGMWSPNVREPLTYGIRMTNDNGQTFTDSTWPLEEAPIRYASFPSDDVWYATGGTWPTSTSGRMAGKHHHGGARHHAPRDPTRKSAMLNEFFKFRTVRGNQAIEYLPTSTDPAAHAKDLANYVGVIAKTTDGGRTFNTVFHDVGNFYMNGIDCPSVDHCVAVAEGPAGGHIFVSDNGGASWNQTYTHPEAGLFKVAMVSETHGWAIGGEVNPQTFNGLFPSTEDGGFTWTQAPLVPHVYVNDVACTSMDNCVATAFHRNGQSVILQLA</sequence>
<dbReference type="OrthoDB" id="3679835at2759"/>
<accession>A0A058Z558</accession>
<dbReference type="AlphaFoldDB" id="A0A058Z558"/>
<proteinExistence type="predicted"/>
<dbReference type="Gene3D" id="2.130.10.10">
    <property type="entry name" value="YVTN repeat-like/Quinoprotein amine dehydrogenase"/>
    <property type="match status" value="1"/>
</dbReference>
<evidence type="ECO:0000313" key="4">
    <source>
        <dbReference type="Proteomes" id="UP000030693"/>
    </source>
</evidence>
<evidence type="ECO:0000313" key="3">
    <source>
        <dbReference type="EMBL" id="KCV69395.1"/>
    </source>
</evidence>
<dbReference type="OMA" id="NRTFYAP"/>
<name>A0A058Z558_FONAL</name>
<dbReference type="SUPFAM" id="SSF110296">
    <property type="entry name" value="Oligoxyloglucan reducing end-specific cellobiohydrolase"/>
    <property type="match status" value="2"/>
</dbReference>
<dbReference type="RefSeq" id="XP_009495960.1">
    <property type="nucleotide sequence ID" value="XM_009497685.1"/>
</dbReference>
<protein>
    <recommendedName>
        <fullName evidence="5">Sortilin N-terminal domain-containing protein</fullName>
    </recommendedName>
</protein>
<keyword evidence="2" id="KW-0732">Signal</keyword>
<feature type="signal peptide" evidence="2">
    <location>
        <begin position="1"/>
        <end position="22"/>
    </location>
</feature>
<evidence type="ECO:0008006" key="5">
    <source>
        <dbReference type="Google" id="ProtNLM"/>
    </source>
</evidence>
<dbReference type="eggNOG" id="ENOG502SVIB">
    <property type="taxonomic scope" value="Eukaryota"/>
</dbReference>
<dbReference type="InterPro" id="IPR015943">
    <property type="entry name" value="WD40/YVTN_repeat-like_dom_sf"/>
</dbReference>
<reference evidence="3" key="1">
    <citation type="submission" date="2013-04" db="EMBL/GenBank/DDBJ databases">
        <title>The Genome Sequence of Fonticula alba ATCC 38817.</title>
        <authorList>
            <consortium name="The Broad Institute Genomics Platform"/>
            <person name="Russ C."/>
            <person name="Cuomo C."/>
            <person name="Burger G."/>
            <person name="Gray M.W."/>
            <person name="Holland P.W.H."/>
            <person name="King N."/>
            <person name="Lang F.B.F."/>
            <person name="Roger A.J."/>
            <person name="Ruiz-Trillo I."/>
            <person name="Brown M."/>
            <person name="Walker B."/>
            <person name="Young S."/>
            <person name="Zeng Q."/>
            <person name="Gargeya S."/>
            <person name="Fitzgerald M."/>
            <person name="Haas B."/>
            <person name="Abouelleil A."/>
            <person name="Allen A.W."/>
            <person name="Alvarado L."/>
            <person name="Arachchi H.M."/>
            <person name="Berlin A.M."/>
            <person name="Chapman S.B."/>
            <person name="Gainer-Dewar J."/>
            <person name="Goldberg J."/>
            <person name="Griggs A."/>
            <person name="Gujja S."/>
            <person name="Hansen M."/>
            <person name="Howarth C."/>
            <person name="Imamovic A."/>
            <person name="Ireland A."/>
            <person name="Larimer J."/>
            <person name="McCowan C."/>
            <person name="Murphy C."/>
            <person name="Pearson M."/>
            <person name="Poon T.W."/>
            <person name="Priest M."/>
            <person name="Roberts A."/>
            <person name="Saif S."/>
            <person name="Shea T."/>
            <person name="Sisk P."/>
            <person name="Sykes S."/>
            <person name="Wortman J."/>
            <person name="Nusbaum C."/>
            <person name="Birren B."/>
        </authorList>
    </citation>
    <scope>NUCLEOTIDE SEQUENCE [LARGE SCALE GENOMIC DNA]</scope>
    <source>
        <strain evidence="3">ATCC 38817</strain>
    </source>
</reference>
<dbReference type="EMBL" id="KB932206">
    <property type="protein sequence ID" value="KCV69395.1"/>
    <property type="molecule type" value="Genomic_DNA"/>
</dbReference>
<evidence type="ECO:0000256" key="2">
    <source>
        <dbReference type="SAM" id="SignalP"/>
    </source>
</evidence>
<evidence type="ECO:0000256" key="1">
    <source>
        <dbReference type="SAM" id="MobiDB-lite"/>
    </source>
</evidence>
<feature type="chain" id="PRO_5001566089" description="Sortilin N-terminal domain-containing protein" evidence="2">
    <location>
        <begin position="23"/>
        <end position="413"/>
    </location>
</feature>
<feature type="compositionally biased region" description="Basic residues" evidence="1">
    <location>
        <begin position="210"/>
        <end position="222"/>
    </location>
</feature>
<gene>
    <name evidence="3" type="ORF">H696_03826</name>
</gene>
<feature type="region of interest" description="Disordered" evidence="1">
    <location>
        <begin position="205"/>
        <end position="226"/>
    </location>
</feature>
<organism evidence="3">
    <name type="scientific">Fonticula alba</name>
    <name type="common">Slime mold</name>
    <dbReference type="NCBI Taxonomy" id="691883"/>
    <lineage>
        <taxon>Eukaryota</taxon>
        <taxon>Rotosphaerida</taxon>
        <taxon>Fonticulaceae</taxon>
        <taxon>Fonticula</taxon>
    </lineage>
</organism>